<dbReference type="eggNOG" id="COG4206">
    <property type="taxonomic scope" value="Bacteria"/>
</dbReference>
<evidence type="ECO:0008006" key="4">
    <source>
        <dbReference type="Google" id="ProtNLM"/>
    </source>
</evidence>
<evidence type="ECO:0000256" key="1">
    <source>
        <dbReference type="SAM" id="SignalP"/>
    </source>
</evidence>
<protein>
    <recommendedName>
        <fullName evidence="4">Porin</fullName>
    </recommendedName>
</protein>
<evidence type="ECO:0000313" key="2">
    <source>
        <dbReference type="EMBL" id="OOH92973.1"/>
    </source>
</evidence>
<dbReference type="STRING" id="238.BBD35_06715"/>
<reference evidence="2 3" key="1">
    <citation type="submission" date="2016-11" db="EMBL/GenBank/DDBJ databases">
        <title>Genome sequence and comparative genomic analysis of clinical strain Elizabethkingia meningoseptica 61421 PRCM.</title>
        <authorList>
            <person name="Wang M."/>
            <person name="Hu S."/>
            <person name="Cao L."/>
            <person name="Jiang T."/>
            <person name="Zhou Y."/>
            <person name="Ming D."/>
        </authorList>
    </citation>
    <scope>NUCLEOTIDE SEQUENCE [LARGE SCALE GENOMIC DNA]</scope>
    <source>
        <strain evidence="2 3">61421 PRCM</strain>
    </source>
</reference>
<dbReference type="OrthoDB" id="9812454at2"/>
<organism evidence="2 3">
    <name type="scientific">Elizabethkingia meningoseptica</name>
    <name type="common">Chryseobacterium meningosepticum</name>
    <dbReference type="NCBI Taxonomy" id="238"/>
    <lineage>
        <taxon>Bacteria</taxon>
        <taxon>Pseudomonadati</taxon>
        <taxon>Bacteroidota</taxon>
        <taxon>Flavobacteriia</taxon>
        <taxon>Flavobacteriales</taxon>
        <taxon>Weeksellaceae</taxon>
        <taxon>Elizabethkingia</taxon>
    </lineage>
</organism>
<dbReference type="Proteomes" id="UP000188947">
    <property type="component" value="Unassembled WGS sequence"/>
</dbReference>
<dbReference type="Pfam" id="PF14121">
    <property type="entry name" value="Porin_10"/>
    <property type="match status" value="1"/>
</dbReference>
<dbReference type="InterPro" id="IPR025631">
    <property type="entry name" value="Porin_10"/>
</dbReference>
<accession>A0A1T3IPH0</accession>
<evidence type="ECO:0000313" key="3">
    <source>
        <dbReference type="Proteomes" id="UP000188947"/>
    </source>
</evidence>
<sequence>MRYIFLCVVLVSGALSAQVVNKTDYNRIPEDSVIVDNGKKDSLKIFKPVINDYKFKTQRGEEKIFDTVFSHEKTYVFSQFNNKDNFGRIQFPNSGQTFNPMVYELNQQQNLAVLPTGKSFNILGIDDIKYYNVKTPTTAFIFHNAPGSGTVLSSTYTQNIGKDFNFSINYMGLRAKGLYQRNLSVNNNFNFGAHYKNKTGRYELYTHYLNQNVNNEENGGIADPSLFLGDDSRFNTRLNLAVRLNNSQSAFSYRRYYLSHDFGLFKINDAFPLRIRHLLMHEGNKYYYVQNGAEEGLFPVKTYPMIPDFTQSAKKYSDKLTNIVSLVFDREKFKLDAGLKYQNITLGVNQIYLDNQIQNDITWKESRIGVDGNLQIKLWDKLDLNSSAEYTTGSKFGNFIRINNKVAFIPAEGFAVEGKLNFQSAAPSFNLLMNGSQYRDFNYSNSGFKNQSVFEAGGVVKLKWFDAAAFLNYFSIGNYAYINSNFQMQQSTSSVNITQAGGEATFKYNKFRLNGKVLFQSAINNKDLIPMPGFVGRANVYFQSKMFKDAAEIQAGVKAYYFSKFASREFFPVLNEFVLPGTTSYSIGGQPIMDVYINLKVKTMMFFIEGQHINTTLMKNKSFAAPYYPVADFRLNLGIVWYIFS</sequence>
<dbReference type="AlphaFoldDB" id="A0A1T3IPH0"/>
<keyword evidence="1" id="KW-0732">Signal</keyword>
<dbReference type="RefSeq" id="WP_070905207.1">
    <property type="nucleotide sequence ID" value="NZ_CP016378.1"/>
</dbReference>
<proteinExistence type="predicted"/>
<dbReference type="SUPFAM" id="SSF56935">
    <property type="entry name" value="Porins"/>
    <property type="match status" value="1"/>
</dbReference>
<feature type="signal peptide" evidence="1">
    <location>
        <begin position="1"/>
        <end position="17"/>
    </location>
</feature>
<dbReference type="EMBL" id="MPOG01000019">
    <property type="protein sequence ID" value="OOH92973.1"/>
    <property type="molecule type" value="Genomic_DNA"/>
</dbReference>
<comment type="caution">
    <text evidence="2">The sequence shown here is derived from an EMBL/GenBank/DDBJ whole genome shotgun (WGS) entry which is preliminary data.</text>
</comment>
<name>A0A1T3IPH0_ELIME</name>
<feature type="chain" id="PRO_5030034747" description="Porin" evidence="1">
    <location>
        <begin position="18"/>
        <end position="645"/>
    </location>
</feature>
<gene>
    <name evidence="2" type="ORF">BMF97_15920</name>
</gene>
<keyword evidence="3" id="KW-1185">Reference proteome</keyword>